<dbReference type="GO" id="GO:0016592">
    <property type="term" value="C:mediator complex"/>
    <property type="evidence" value="ECO:0007669"/>
    <property type="project" value="InterPro"/>
</dbReference>
<feature type="domain" description="Mediator complex subunit Med12" evidence="8">
    <location>
        <begin position="156"/>
        <end position="217"/>
    </location>
</feature>
<keyword evidence="7" id="KW-1133">Transmembrane helix</keyword>
<dbReference type="PANTHER" id="PTHR46567:SF1">
    <property type="entry name" value="MEDIATOR OF RNA POLYMERASE II TRANSCRIPTION SUBUNIT 12"/>
    <property type="match status" value="1"/>
</dbReference>
<dbReference type="SMART" id="SM01281">
    <property type="entry name" value="Med12"/>
    <property type="match status" value="1"/>
</dbReference>
<protein>
    <submittedName>
        <fullName evidence="9">Mediator of RNA polymerase II transcription subunit 12-like protein</fullName>
    </submittedName>
</protein>
<feature type="region of interest" description="Disordered" evidence="6">
    <location>
        <begin position="1786"/>
        <end position="1805"/>
    </location>
</feature>
<feature type="compositionally biased region" description="Basic and acidic residues" evidence="6">
    <location>
        <begin position="779"/>
        <end position="788"/>
    </location>
</feature>
<comment type="caution">
    <text evidence="9">The sequence shown here is derived from an EMBL/GenBank/DDBJ whole genome shotgun (WGS) entry which is preliminary data.</text>
</comment>
<accession>A0A833V2M3</accession>
<gene>
    <name evidence="9" type="ORF">FCM35_KLT14460</name>
</gene>
<feature type="compositionally biased region" description="Gly residues" evidence="6">
    <location>
        <begin position="2188"/>
        <end position="2202"/>
    </location>
</feature>
<feature type="region of interest" description="Disordered" evidence="6">
    <location>
        <begin position="1"/>
        <end position="43"/>
    </location>
</feature>
<keyword evidence="10" id="KW-1185">Reference proteome</keyword>
<organism evidence="9 10">
    <name type="scientific">Carex littledalei</name>
    <dbReference type="NCBI Taxonomy" id="544730"/>
    <lineage>
        <taxon>Eukaryota</taxon>
        <taxon>Viridiplantae</taxon>
        <taxon>Streptophyta</taxon>
        <taxon>Embryophyta</taxon>
        <taxon>Tracheophyta</taxon>
        <taxon>Spermatophyta</taxon>
        <taxon>Magnoliopsida</taxon>
        <taxon>Liliopsida</taxon>
        <taxon>Poales</taxon>
        <taxon>Cyperaceae</taxon>
        <taxon>Cyperoideae</taxon>
        <taxon>Cariceae</taxon>
        <taxon>Carex</taxon>
        <taxon>Carex subgen. Euthyceras</taxon>
    </lineage>
</organism>
<dbReference type="Proteomes" id="UP000623129">
    <property type="component" value="Unassembled WGS sequence"/>
</dbReference>
<feature type="region of interest" description="Disordered" evidence="6">
    <location>
        <begin position="816"/>
        <end position="847"/>
    </location>
</feature>
<feature type="region of interest" description="Disordered" evidence="6">
    <location>
        <begin position="888"/>
        <end position="913"/>
    </location>
</feature>
<dbReference type="OrthoDB" id="20828at2759"/>
<dbReference type="GO" id="GO:0006357">
    <property type="term" value="P:regulation of transcription by RNA polymerase II"/>
    <property type="evidence" value="ECO:0007669"/>
    <property type="project" value="InterPro"/>
</dbReference>
<feature type="compositionally biased region" description="Low complexity" evidence="6">
    <location>
        <begin position="278"/>
        <end position="294"/>
    </location>
</feature>
<dbReference type="Pfam" id="PF09497">
    <property type="entry name" value="Med12"/>
    <property type="match status" value="1"/>
</dbReference>
<feature type="compositionally biased region" description="Polar residues" evidence="6">
    <location>
        <begin position="609"/>
        <end position="624"/>
    </location>
</feature>
<evidence type="ECO:0000259" key="8">
    <source>
        <dbReference type="SMART" id="SM01281"/>
    </source>
</evidence>
<evidence type="ECO:0000256" key="7">
    <source>
        <dbReference type="SAM" id="Phobius"/>
    </source>
</evidence>
<dbReference type="GO" id="GO:0003712">
    <property type="term" value="F:transcription coregulator activity"/>
    <property type="evidence" value="ECO:0007669"/>
    <property type="project" value="InterPro"/>
</dbReference>
<reference evidence="9" key="1">
    <citation type="submission" date="2020-01" db="EMBL/GenBank/DDBJ databases">
        <title>Genome sequence of Kobresia littledalei, the first chromosome-level genome in the family Cyperaceae.</title>
        <authorList>
            <person name="Qu G."/>
        </authorList>
    </citation>
    <scope>NUCLEOTIDE SEQUENCE</scope>
    <source>
        <strain evidence="9">C.B.Clarke</strain>
        <tissue evidence="9">Leaf</tissue>
    </source>
</reference>
<feature type="transmembrane region" description="Helical" evidence="7">
    <location>
        <begin position="1401"/>
        <end position="1420"/>
    </location>
</feature>
<evidence type="ECO:0000313" key="9">
    <source>
        <dbReference type="EMBL" id="KAF3321207.1"/>
    </source>
</evidence>
<proteinExistence type="inferred from homology"/>
<keyword evidence="5" id="KW-0539">Nucleus</keyword>
<feature type="compositionally biased region" description="Polar residues" evidence="6">
    <location>
        <begin position="761"/>
        <end position="777"/>
    </location>
</feature>
<keyword evidence="3" id="KW-0805">Transcription regulation</keyword>
<feature type="region of interest" description="Disordered" evidence="6">
    <location>
        <begin position="262"/>
        <end position="297"/>
    </location>
</feature>
<evidence type="ECO:0000256" key="3">
    <source>
        <dbReference type="ARBA" id="ARBA00023015"/>
    </source>
</evidence>
<feature type="compositionally biased region" description="Polar residues" evidence="6">
    <location>
        <begin position="26"/>
        <end position="43"/>
    </location>
</feature>
<feature type="region of interest" description="Disordered" evidence="6">
    <location>
        <begin position="754"/>
        <end position="788"/>
    </location>
</feature>
<feature type="compositionally biased region" description="Polar residues" evidence="6">
    <location>
        <begin position="2132"/>
        <end position="2153"/>
    </location>
</feature>
<keyword evidence="7" id="KW-0472">Membrane</keyword>
<comment type="similarity">
    <text evidence="2">Belongs to the Mediator complex subunit 12 family.</text>
</comment>
<dbReference type="InterPro" id="IPR019035">
    <property type="entry name" value="Mediator_Med12"/>
</dbReference>
<feature type="compositionally biased region" description="Low complexity" evidence="6">
    <location>
        <begin position="1"/>
        <end position="17"/>
    </location>
</feature>
<dbReference type="EMBL" id="SWLB01000027">
    <property type="protein sequence ID" value="KAF3321207.1"/>
    <property type="molecule type" value="Genomic_DNA"/>
</dbReference>
<feature type="transmembrane region" description="Helical" evidence="7">
    <location>
        <begin position="1503"/>
        <end position="1522"/>
    </location>
</feature>
<evidence type="ECO:0000256" key="4">
    <source>
        <dbReference type="ARBA" id="ARBA00023163"/>
    </source>
</evidence>
<feature type="compositionally biased region" description="Polar residues" evidence="6">
    <location>
        <begin position="1895"/>
        <end position="1906"/>
    </location>
</feature>
<feature type="compositionally biased region" description="Basic and acidic residues" evidence="6">
    <location>
        <begin position="835"/>
        <end position="847"/>
    </location>
</feature>
<keyword evidence="4" id="KW-0804">Transcription</keyword>
<evidence type="ECO:0000256" key="1">
    <source>
        <dbReference type="ARBA" id="ARBA00004123"/>
    </source>
</evidence>
<evidence type="ECO:0000256" key="2">
    <source>
        <dbReference type="ARBA" id="ARBA00010289"/>
    </source>
</evidence>
<evidence type="ECO:0000256" key="6">
    <source>
        <dbReference type="SAM" id="MobiDB-lite"/>
    </source>
</evidence>
<feature type="compositionally biased region" description="Polar residues" evidence="6">
    <location>
        <begin position="265"/>
        <end position="276"/>
    </location>
</feature>
<feature type="region of interest" description="Disordered" evidence="6">
    <location>
        <begin position="598"/>
        <end position="637"/>
    </location>
</feature>
<name>A0A833V2M3_9POAL</name>
<sequence>MHRYSSASSNAGNSLGGPTIRDNSRVDSSFQPPNYPVNSRRQSQIPAYKLKCEKEPLNSRLGPPDFYPQTLNCPEETLTREYLQSGYKETVEGIEEAREIVLSQVVTFLKPELIGKCREAIRKRFRAINESRAQKRKAGQVYGVPLSGHLLVRPGAFPEQKPSGEDFRRRWIEALSQPHKRLRSLSEHVPHGFRRKSLFDIITRHNVPLVRATWFVKVTYLNQVRNVPNGAPEKSQFVRTEQWTKDVADYFEQLLEEFSSKDGATLSSRDQPSPGLNSGHSSSKLKTESSPSISDTEEPSFNFKWWYMVRLVQWHLAEGLLLPAILIDRILNQLQDKDSFEILELLLPLFLGLLDYISLSQTYTRTFVEIAVRYLSNVLSSGSSSVDGLRRASMTATLAEMLRYLILSVPDTFVSLDCFPLPAPVAPEVHHRGASLKNVLDVSEAVQFETQDAYFRYLSCGHAVSSIEKRASDLAKIVNPNLQGRGAAKVVQALDKAIVSGNLTLAYSSLFEDLSDSLMEERWISEVSPCLQSSLIWIGTVELSLICSVFFLCEWATCDYRDCRTAMPSNLTGRKDLSQIYMAVLLLKNKMDELCKVSNPKNSSRHGASKTPSPQDHTPNQVKNSGERKNKTNMLESPGPLHDIIVCWLDQHEVSSPAGYKRVDALVTELICTGIFYPQAYVRQLIVSGLMDREGTPLDAERKRRHHRILKQLPALCLLDVLEESRVVEKTTLNDTVAVYSSERHLVVRELSRGQGGMVKKSNTPSGFLLQKQNNHRPSSRDGKSEGSKVKVVITELKSLISTLLHFPNIGLSSMEPKNEGLKGSIKRPLSASDLKADSGETKQGCEECRRAKRQKIDNRSPSFQSIPSSKLEDEDIWWVRKGAVKAHEPSFKVEPPQQKVPKQGSRGRRKTQSLAQLAAARIESSQGASTSHVCDNKVSCPHHKSTTESDSSKEFDRTRAVNLTEIGKALKRLRMIEKKSVSIWLLRSLRQLIEGNETVMDKPGSSTSGFPSQNDERCSVRWRMSEDELLSVMYVLDQCCDLVPLVKFLVWLLPKIRARMSANIQVGRHAIQSKNRENQICQVEEAFIYSALQRYENVLLATDLLPEVLAAVMHRNAGGVMPNGRHPYLAAFAYTRYILKKYRDVASVARWEKNFRATSDQRLISELDTGRSIDGDSITSSGVSSGEDIDDHIRQKLGGRSSRNVPNMKEIVNRSVEEASRYFYGKERKVFTPSKPQGALLEKWDDSFQIAHDIVLSLGECIRQNCSTLPEGDPSVVAAAVSAIVGNVGQAIAKLPDFTSGNYQNPPSAATSLNCVRHILNIHISSLFLLKESLGDRLSRVFEVALAVEASSAFSAAFAPTKTHRNQFQLSPESHDIFGSHSNDLHSNSTKGFVSRPTKIAAAVSALILGAVIHGVVSLDRLITVFRLKEGLDTMQFVRNTRSSNTNGVSRSSGAFKLDCSIEVYVHWFRLLIGNCRTVCDGLVCEILGESYILALSRMQRMLPLGLILPPAYSIFAMVIWRPYITNNGATREDVQLYQYLSTAVGDAIAHQPFRDVCFRNTHSFYDILASDSGDSEFAALLELHGSDKHLRATAFIPLRARLFLNALIECKMPASAILQEDGSWGFESSANIENEAKLHERLLHILDTLQPAKFHWQWVELRLLLHEQALIEKIETQSMSFVEALRSLTPNADSESEKKFTDIIISRLLVRPDAASLYSEVVHLLGKLLQESLVMDTKWILQGPDVLHGRKSIRQQLLYVAHRKGLSAKAHFWKPWGWSCSAPEASTGTSNTNNSTTTGRGTKRKIEIMPIEEGEVIDEFVDVKRSGKSSNNRVTDSEGPESIHHRVTEKALTELMLPCIDRSSSELRNVFAAELIKQMGAIEMQISAITHNNNGTKQQANTGSPGIEGAPSGKSTRKGMRGGSPVIGRRPPVVASDSTPPPVASLRSALWVRLQFLIRLLPVIYADRDPSGRNMRQTLAGIILRLLGARVVYEEADLPTPMKREAGSSPSEALFYSADSLSDRPGEGLFDRLVCVLHALLGSCKPSWLKPKLAPSKATIKSPRDFPAFDREAAENLQSALDKMELPLTIRRRIQSAMPYLPPTRPFSMPCLPPLSLPSLPFLLPGNPTPGHQQRSINPSTPSWNPPNLSSGRGKAPLPAQEPSEMEIDPWTLLEDGTAGSSTSTSGGGGGGGSSMGAPGGDHSNLKASSWLKGAVRVRRTDLTYIGSLDDDS</sequence>
<dbReference type="PANTHER" id="PTHR46567">
    <property type="entry name" value="MEDIATOR OF RNA POLYMERASE II TRANSCRIPTION SUBUNIT 12"/>
    <property type="match status" value="1"/>
</dbReference>
<keyword evidence="7" id="KW-0812">Transmembrane</keyword>
<feature type="region of interest" description="Disordered" evidence="6">
    <location>
        <begin position="2125"/>
        <end position="2215"/>
    </location>
</feature>
<feature type="region of interest" description="Disordered" evidence="6">
    <location>
        <begin position="1895"/>
        <end position="1941"/>
    </location>
</feature>
<feature type="compositionally biased region" description="Low complexity" evidence="6">
    <location>
        <begin position="1788"/>
        <end position="1802"/>
    </location>
</feature>
<evidence type="ECO:0000256" key="5">
    <source>
        <dbReference type="ARBA" id="ARBA00023242"/>
    </source>
</evidence>
<comment type="subcellular location">
    <subcellularLocation>
        <location evidence="1">Nucleus</location>
    </subcellularLocation>
</comment>
<evidence type="ECO:0000313" key="10">
    <source>
        <dbReference type="Proteomes" id="UP000623129"/>
    </source>
</evidence>